<dbReference type="Gene3D" id="1.25.40.20">
    <property type="entry name" value="Ankyrin repeat-containing domain"/>
    <property type="match status" value="1"/>
</dbReference>
<evidence type="ECO:0000256" key="2">
    <source>
        <dbReference type="ARBA" id="ARBA00023043"/>
    </source>
</evidence>
<feature type="region of interest" description="Disordered" evidence="4">
    <location>
        <begin position="91"/>
        <end position="112"/>
    </location>
</feature>
<feature type="compositionally biased region" description="Acidic residues" evidence="4">
    <location>
        <begin position="1"/>
        <end position="10"/>
    </location>
</feature>
<keyword evidence="6" id="KW-1185">Reference proteome</keyword>
<reference evidence="6" key="1">
    <citation type="journal article" date="2019" name="Int. J. Syst. Evol. Microbiol.">
        <title>The Global Catalogue of Microorganisms (GCM) 10K type strain sequencing project: providing services to taxonomists for standard genome sequencing and annotation.</title>
        <authorList>
            <consortium name="The Broad Institute Genomics Platform"/>
            <consortium name="The Broad Institute Genome Sequencing Center for Infectious Disease"/>
            <person name="Wu L."/>
            <person name="Ma J."/>
        </authorList>
    </citation>
    <scope>NUCLEOTIDE SEQUENCE [LARGE SCALE GENOMIC DNA]</scope>
    <source>
        <strain evidence="6">LMG 29894</strain>
    </source>
</reference>
<dbReference type="SMART" id="SM00248">
    <property type="entry name" value="ANK"/>
    <property type="match status" value="2"/>
</dbReference>
<comment type="caution">
    <text evidence="5">The sequence shown here is derived from an EMBL/GenBank/DDBJ whole genome shotgun (WGS) entry which is preliminary data.</text>
</comment>
<dbReference type="EMBL" id="JBHSBU010000001">
    <property type="protein sequence ID" value="MFC4160834.1"/>
    <property type="molecule type" value="Genomic_DNA"/>
</dbReference>
<feature type="repeat" description="ANK" evidence="3">
    <location>
        <begin position="67"/>
        <end position="99"/>
    </location>
</feature>
<dbReference type="Proteomes" id="UP001595791">
    <property type="component" value="Unassembled WGS sequence"/>
</dbReference>
<organism evidence="5 6">
    <name type="scientific">Chitinimonas lacunae</name>
    <dbReference type="NCBI Taxonomy" id="1963018"/>
    <lineage>
        <taxon>Bacteria</taxon>
        <taxon>Pseudomonadati</taxon>
        <taxon>Pseudomonadota</taxon>
        <taxon>Betaproteobacteria</taxon>
        <taxon>Neisseriales</taxon>
        <taxon>Chitinibacteraceae</taxon>
        <taxon>Chitinimonas</taxon>
    </lineage>
</organism>
<evidence type="ECO:0000256" key="3">
    <source>
        <dbReference type="PROSITE-ProRule" id="PRU00023"/>
    </source>
</evidence>
<dbReference type="PROSITE" id="PS50297">
    <property type="entry name" value="ANK_REP_REGION"/>
    <property type="match status" value="2"/>
</dbReference>
<evidence type="ECO:0000256" key="1">
    <source>
        <dbReference type="ARBA" id="ARBA00022737"/>
    </source>
</evidence>
<dbReference type="InterPro" id="IPR002110">
    <property type="entry name" value="Ankyrin_rpt"/>
</dbReference>
<feature type="compositionally biased region" description="Basic and acidic residues" evidence="4">
    <location>
        <begin position="94"/>
        <end position="103"/>
    </location>
</feature>
<dbReference type="PROSITE" id="PS50088">
    <property type="entry name" value="ANK_REPEAT"/>
    <property type="match status" value="2"/>
</dbReference>
<evidence type="ECO:0000256" key="4">
    <source>
        <dbReference type="SAM" id="MobiDB-lite"/>
    </source>
</evidence>
<dbReference type="PANTHER" id="PTHR24173:SF74">
    <property type="entry name" value="ANKYRIN REPEAT DOMAIN-CONTAINING PROTEIN 16"/>
    <property type="match status" value="1"/>
</dbReference>
<dbReference type="InterPro" id="IPR036770">
    <property type="entry name" value="Ankyrin_rpt-contain_sf"/>
</dbReference>
<feature type="region of interest" description="Disordered" evidence="4">
    <location>
        <begin position="1"/>
        <end position="22"/>
    </location>
</feature>
<gene>
    <name evidence="5" type="ORF">ACFOW7_15960</name>
</gene>
<proteinExistence type="predicted"/>
<dbReference type="Pfam" id="PF12796">
    <property type="entry name" value="Ank_2"/>
    <property type="match status" value="1"/>
</dbReference>
<name>A0ABV8MRV0_9NEIS</name>
<evidence type="ECO:0000313" key="5">
    <source>
        <dbReference type="EMBL" id="MFC4160834.1"/>
    </source>
</evidence>
<dbReference type="RefSeq" id="WP_378166095.1">
    <property type="nucleotide sequence ID" value="NZ_JBHSBU010000001.1"/>
</dbReference>
<accession>A0ABV8MRV0</accession>
<keyword evidence="2 3" id="KW-0040">ANK repeat</keyword>
<protein>
    <submittedName>
        <fullName evidence="5">Ankyrin repeat domain-containing protein</fullName>
    </submittedName>
</protein>
<dbReference type="SUPFAM" id="SSF48403">
    <property type="entry name" value="Ankyrin repeat"/>
    <property type="match status" value="1"/>
</dbReference>
<feature type="repeat" description="ANK" evidence="3">
    <location>
        <begin position="34"/>
        <end position="66"/>
    </location>
</feature>
<keyword evidence="1" id="KW-0677">Repeat</keyword>
<dbReference type="PANTHER" id="PTHR24173">
    <property type="entry name" value="ANKYRIN REPEAT CONTAINING"/>
    <property type="match status" value="1"/>
</dbReference>
<sequence length="112" mass="12459">MLYDYDDELAPEPRPPRREALDSATVLARARDEDGSTALHRAVQAGEWALLPTLLRLGVEVDAVNRDGDTALHLAARQGARLSYRLLCQGGADPQRRNRRGETPEALFGWDH</sequence>
<evidence type="ECO:0000313" key="6">
    <source>
        <dbReference type="Proteomes" id="UP001595791"/>
    </source>
</evidence>